<evidence type="ECO:0000313" key="3">
    <source>
        <dbReference type="Proteomes" id="UP000186583"/>
    </source>
</evidence>
<accession>A0A1Q8RUZ4</accession>
<protein>
    <submittedName>
        <fullName evidence="2">Uncharacterized protein</fullName>
    </submittedName>
</protein>
<organism evidence="2 3">
    <name type="scientific">Colletotrichum chlorophyti</name>
    <dbReference type="NCBI Taxonomy" id="708187"/>
    <lineage>
        <taxon>Eukaryota</taxon>
        <taxon>Fungi</taxon>
        <taxon>Dikarya</taxon>
        <taxon>Ascomycota</taxon>
        <taxon>Pezizomycotina</taxon>
        <taxon>Sordariomycetes</taxon>
        <taxon>Hypocreomycetidae</taxon>
        <taxon>Glomerellales</taxon>
        <taxon>Glomerellaceae</taxon>
        <taxon>Colletotrichum</taxon>
    </lineage>
</organism>
<feature type="region of interest" description="Disordered" evidence="1">
    <location>
        <begin position="181"/>
        <end position="230"/>
    </location>
</feature>
<proteinExistence type="predicted"/>
<name>A0A1Q8RUZ4_9PEZI</name>
<dbReference type="AlphaFoldDB" id="A0A1Q8RUZ4"/>
<dbReference type="Proteomes" id="UP000186583">
    <property type="component" value="Unassembled WGS sequence"/>
</dbReference>
<sequence>MAPKRQAALAAEAWRLAYKDGVALQLLTRNRQNMAAVAAREASVDIPVRATKVAKNVKPFAVKVDAKVPGNKLSSKKTAIVKQTSYKSAASKATASKSRGIKAAENHQIPLVCVVCPNEPRFSDISHLLTHLSSKGHLHLVNDTRIRSHADPSAHGTISNYDGWYKKHNLESMLAERLLAKDKASTSKGKRLGQPPTKKTSKKRKMFSALVKSEPGDESVWTPSPSSGHSFELQQPITFSENLGDNPTMSPTEDVGEGAEDDLELTRLKGTVWPGMGIFDAATADQKKKRNQRKDASVLHQMKIDSQAITATEMVANLDLEIERTRDVYDAPSVDGTPPPKKSKRRQRRSIPAADDASELVVKAEPRDELIGRAIAFDSVQPVEPAQEHDISIEADSESASEKLDVMSDISSIVDADADAEVDIDYDIDADLNDDDDSLHDFTSKHLFNLPDDVFRNENRGITRKYE</sequence>
<feature type="region of interest" description="Disordered" evidence="1">
    <location>
        <begin position="329"/>
        <end position="359"/>
    </location>
</feature>
<dbReference type="OrthoDB" id="5428259at2759"/>
<reference evidence="2 3" key="1">
    <citation type="submission" date="2016-11" db="EMBL/GenBank/DDBJ databases">
        <title>Draft Genome Assembly of Colletotrichum chlorophyti a pathogen of herbaceous plants.</title>
        <authorList>
            <person name="Gan P."/>
            <person name="Narusaka M."/>
            <person name="Tsushima A."/>
            <person name="Narusaka Y."/>
            <person name="Takano Y."/>
            <person name="Shirasu K."/>
        </authorList>
    </citation>
    <scope>NUCLEOTIDE SEQUENCE [LARGE SCALE GENOMIC DNA]</scope>
    <source>
        <strain evidence="2 3">NTL11</strain>
    </source>
</reference>
<keyword evidence="3" id="KW-1185">Reference proteome</keyword>
<evidence type="ECO:0000256" key="1">
    <source>
        <dbReference type="SAM" id="MobiDB-lite"/>
    </source>
</evidence>
<evidence type="ECO:0000313" key="2">
    <source>
        <dbReference type="EMBL" id="OLN88204.1"/>
    </source>
</evidence>
<dbReference type="EMBL" id="MPGH01000088">
    <property type="protein sequence ID" value="OLN88204.1"/>
    <property type="molecule type" value="Genomic_DNA"/>
</dbReference>
<dbReference type="STRING" id="708187.A0A1Q8RUZ4"/>
<feature type="compositionally biased region" description="Polar residues" evidence="1">
    <location>
        <begin position="221"/>
        <end position="230"/>
    </location>
</feature>
<comment type="caution">
    <text evidence="2">The sequence shown here is derived from an EMBL/GenBank/DDBJ whole genome shotgun (WGS) entry which is preliminary data.</text>
</comment>
<gene>
    <name evidence="2" type="ORF">CCHL11_00287</name>
</gene>